<feature type="transmembrane region" description="Helical" evidence="1">
    <location>
        <begin position="340"/>
        <end position="359"/>
    </location>
</feature>
<keyword evidence="1" id="KW-0472">Membrane</keyword>
<gene>
    <name evidence="2" type="ORF">IG193_02180</name>
</gene>
<proteinExistence type="predicted"/>
<dbReference type="RefSeq" id="WP_192819265.1">
    <property type="nucleotide sequence ID" value="NZ_CP062310.1"/>
</dbReference>
<feature type="transmembrane region" description="Helical" evidence="1">
    <location>
        <begin position="299"/>
        <end position="320"/>
    </location>
</feature>
<organism evidence="2 3">
    <name type="scientific">Infirmifilum lucidum</name>
    <dbReference type="NCBI Taxonomy" id="2776706"/>
    <lineage>
        <taxon>Archaea</taxon>
        <taxon>Thermoproteota</taxon>
        <taxon>Thermoprotei</taxon>
        <taxon>Thermofilales</taxon>
        <taxon>Thermofilaceae</taxon>
        <taxon>Infirmifilum</taxon>
    </lineage>
</organism>
<keyword evidence="3" id="KW-1185">Reference proteome</keyword>
<feature type="transmembrane region" description="Helical" evidence="1">
    <location>
        <begin position="253"/>
        <end position="278"/>
    </location>
</feature>
<evidence type="ECO:0000256" key="1">
    <source>
        <dbReference type="SAM" id="Phobius"/>
    </source>
</evidence>
<dbReference type="Proteomes" id="UP000594121">
    <property type="component" value="Chromosome"/>
</dbReference>
<evidence type="ECO:0000313" key="3">
    <source>
        <dbReference type="Proteomes" id="UP000594121"/>
    </source>
</evidence>
<dbReference type="AlphaFoldDB" id="A0A7L9FJV7"/>
<name>A0A7L9FJV7_9CREN</name>
<dbReference type="EMBL" id="CP062310">
    <property type="protein sequence ID" value="QOJ79293.1"/>
    <property type="molecule type" value="Genomic_DNA"/>
</dbReference>
<keyword evidence="1" id="KW-1133">Transmembrane helix</keyword>
<evidence type="ECO:0008006" key="4">
    <source>
        <dbReference type="Google" id="ProtNLM"/>
    </source>
</evidence>
<dbReference type="KEGG" id="thel:IG193_02180"/>
<dbReference type="GeneID" id="59148666"/>
<keyword evidence="1" id="KW-0812">Transmembrane</keyword>
<evidence type="ECO:0000313" key="2">
    <source>
        <dbReference type="EMBL" id="QOJ79293.1"/>
    </source>
</evidence>
<feature type="transmembrane region" description="Helical" evidence="1">
    <location>
        <begin position="12"/>
        <end position="38"/>
    </location>
</feature>
<reference evidence="2 3" key="1">
    <citation type="submission" date="2020-10" db="EMBL/GenBank/DDBJ databases">
        <title>Thermofilum lucidum 3507LT sp. nov. a novel member of Thermofilaceae family isolated from Chile hot spring, and proposal of description order Thermofilales.</title>
        <authorList>
            <person name="Zayulina K.S."/>
            <person name="Elcheninov A.G."/>
            <person name="Toshchakov S.V."/>
            <person name="Kublanov I.V."/>
        </authorList>
    </citation>
    <scope>NUCLEOTIDE SEQUENCE [LARGE SCALE GENOMIC DNA]</scope>
    <source>
        <strain evidence="2 3">3507LT</strain>
    </source>
</reference>
<protein>
    <recommendedName>
        <fullName evidence="4">ABC3 transporter permease protein domain-containing protein</fullName>
    </recommendedName>
</protein>
<accession>A0A7L9FJV7</accession>
<dbReference type="InParanoid" id="A0A7L9FJV7"/>
<sequence>MRILAEVARVLGFKLHLLIILQVLVMELAIIASGSLLLDVQNFYDSILDARGPSVVVTSISLAPFTSIVDVDQLRGKLKGVEGVALEERVYALVKIQHSSAILVGLEDRELGKIASSDSREANCVFVGEDLAHKLGLAPGMDVVAYSPYTSLPYVLRICGFAGRQPYSWMLVSRLELARSLRGLRGSQASVVVVHSEGGAEAVLGALGISSARRSIGERIFLAVRSTGGNFSARLYSAYAGEVLERLGVPVEVFYAVVVTVCATLAVSASMLGGFVLSARARELAVLRLSGASSRALRASLILMLLAYSLLGGVLSSLVLSLLPLELQLLGFGMKLGPKPAGLVAGVVLVWGFASASIARGEAFE</sequence>